<dbReference type="PROSITE" id="PS50279">
    <property type="entry name" value="BPTI_KUNITZ_2"/>
    <property type="match status" value="2"/>
</dbReference>
<feature type="domain" description="BPTI/Kunitz inhibitor" evidence="2">
    <location>
        <begin position="31"/>
        <end position="81"/>
    </location>
</feature>
<reference evidence="5" key="1">
    <citation type="submission" date="2016-06" db="UniProtKB">
        <authorList>
            <consortium name="WormBaseParasite"/>
        </authorList>
    </citation>
    <scope>IDENTIFICATION</scope>
</reference>
<dbReference type="CDD" id="cd00109">
    <property type="entry name" value="Kunitz-type"/>
    <property type="match status" value="2"/>
</dbReference>
<dbReference type="PANTHER" id="PTHR10083">
    <property type="entry name" value="KUNITZ-TYPE PROTEASE INHIBITOR-RELATED"/>
    <property type="match status" value="1"/>
</dbReference>
<proteinExistence type="predicted"/>
<dbReference type="OrthoDB" id="4473401at2759"/>
<dbReference type="PRINTS" id="PR00759">
    <property type="entry name" value="BASICPTASE"/>
</dbReference>
<dbReference type="FunFam" id="4.10.410.10:FF:000004">
    <property type="entry name" value="Tissue factor pathway inhibitor"/>
    <property type="match status" value="1"/>
</dbReference>
<feature type="domain" description="BPTI/Kunitz inhibitor" evidence="2">
    <location>
        <begin position="162"/>
        <end position="226"/>
    </location>
</feature>
<dbReference type="SMART" id="SM00131">
    <property type="entry name" value="KU"/>
    <property type="match status" value="2"/>
</dbReference>
<dbReference type="PANTHER" id="PTHR10083:SF374">
    <property type="entry name" value="BPTI_KUNITZ INHIBITOR DOMAIN-CONTAINING PROTEIN"/>
    <property type="match status" value="1"/>
</dbReference>
<evidence type="ECO:0000256" key="1">
    <source>
        <dbReference type="ARBA" id="ARBA00023157"/>
    </source>
</evidence>
<gene>
    <name evidence="3" type="ORF">ECPE_LOCUS16979</name>
</gene>
<sequence length="295" mass="34218">LRRQNTQKISTHDYRVTGSRVKSSWFKQQVCQLPSDPGPCRSNKARYYYDTKTGQCRIFLYGGCLGNANRFVTRRECEIACAEFPSRVMMKSNVSSDGQGPETAVKIKEAESEPQPISVEVFDRMWRITQHHTDHFRKLHRSHSTHTIVSSDNLQYLAWDLCLESHSYGTCPVSNLHHMNAPGYPHAQLTRYFYDRRLGKCQPFTYTGCGARGNHFDTIDSCKIICEDRLRNPSEYVTKMLTLEVTNSRKFFLRECSPTLPFTVCYLSMRISPFNVIHLVCLKILEPLFLVFRDY</sequence>
<evidence type="ECO:0000313" key="5">
    <source>
        <dbReference type="WBParaSite" id="ECPE_0001702201-mRNA-1"/>
    </source>
</evidence>
<protein>
    <submittedName>
        <fullName evidence="5">BPTI/Kunitz inhibitor domain-containing protein</fullName>
    </submittedName>
</protein>
<dbReference type="InterPro" id="IPR020901">
    <property type="entry name" value="Prtase_inh_Kunz-CS"/>
</dbReference>
<reference evidence="3 4" key="2">
    <citation type="submission" date="2018-11" db="EMBL/GenBank/DDBJ databases">
        <authorList>
            <consortium name="Pathogen Informatics"/>
        </authorList>
    </citation>
    <scope>NUCLEOTIDE SEQUENCE [LARGE SCALE GENOMIC DNA]</scope>
    <source>
        <strain evidence="3 4">Egypt</strain>
    </source>
</reference>
<dbReference type="InterPro" id="IPR050098">
    <property type="entry name" value="TFPI/VKTCI-like"/>
</dbReference>
<dbReference type="InterPro" id="IPR002223">
    <property type="entry name" value="Kunitz_BPTI"/>
</dbReference>
<dbReference type="SUPFAM" id="SSF57362">
    <property type="entry name" value="BPTI-like"/>
    <property type="match status" value="2"/>
</dbReference>
<evidence type="ECO:0000313" key="3">
    <source>
        <dbReference type="EMBL" id="VDP94253.1"/>
    </source>
</evidence>
<accession>A0A183BCP4</accession>
<name>A0A183BCP4_9TREM</name>
<keyword evidence="1" id="KW-1015">Disulfide bond</keyword>
<keyword evidence="4" id="KW-1185">Reference proteome</keyword>
<dbReference type="GO" id="GO:0004867">
    <property type="term" value="F:serine-type endopeptidase inhibitor activity"/>
    <property type="evidence" value="ECO:0007669"/>
    <property type="project" value="InterPro"/>
</dbReference>
<dbReference type="Proteomes" id="UP000272942">
    <property type="component" value="Unassembled WGS sequence"/>
</dbReference>
<dbReference type="WBParaSite" id="ECPE_0001702201-mRNA-1">
    <property type="protein sequence ID" value="ECPE_0001702201-mRNA-1"/>
    <property type="gene ID" value="ECPE_0001702201"/>
</dbReference>
<dbReference type="AlphaFoldDB" id="A0A183BCP4"/>
<dbReference type="PROSITE" id="PS00280">
    <property type="entry name" value="BPTI_KUNITZ_1"/>
    <property type="match status" value="2"/>
</dbReference>
<organism evidence="5">
    <name type="scientific">Echinostoma caproni</name>
    <dbReference type="NCBI Taxonomy" id="27848"/>
    <lineage>
        <taxon>Eukaryota</taxon>
        <taxon>Metazoa</taxon>
        <taxon>Spiralia</taxon>
        <taxon>Lophotrochozoa</taxon>
        <taxon>Platyhelminthes</taxon>
        <taxon>Trematoda</taxon>
        <taxon>Digenea</taxon>
        <taxon>Plagiorchiida</taxon>
        <taxon>Echinostomata</taxon>
        <taxon>Echinostomatoidea</taxon>
        <taxon>Echinostomatidae</taxon>
        <taxon>Echinostoma</taxon>
    </lineage>
</organism>
<dbReference type="GO" id="GO:0005615">
    <property type="term" value="C:extracellular space"/>
    <property type="evidence" value="ECO:0007669"/>
    <property type="project" value="TreeGrafter"/>
</dbReference>
<dbReference type="Gene3D" id="4.10.410.10">
    <property type="entry name" value="Pancreatic trypsin inhibitor Kunitz domain"/>
    <property type="match status" value="2"/>
</dbReference>
<dbReference type="EMBL" id="UZAN01066838">
    <property type="protein sequence ID" value="VDP94253.1"/>
    <property type="molecule type" value="Genomic_DNA"/>
</dbReference>
<dbReference type="Pfam" id="PF00014">
    <property type="entry name" value="Kunitz_BPTI"/>
    <property type="match status" value="2"/>
</dbReference>
<evidence type="ECO:0000259" key="2">
    <source>
        <dbReference type="PROSITE" id="PS50279"/>
    </source>
</evidence>
<dbReference type="InterPro" id="IPR036880">
    <property type="entry name" value="Kunitz_BPTI_sf"/>
</dbReference>
<evidence type="ECO:0000313" key="4">
    <source>
        <dbReference type="Proteomes" id="UP000272942"/>
    </source>
</evidence>